<organism evidence="1 2">
    <name type="scientific">Diphasiastrum complanatum</name>
    <name type="common">Issler's clubmoss</name>
    <name type="synonym">Lycopodium complanatum</name>
    <dbReference type="NCBI Taxonomy" id="34168"/>
    <lineage>
        <taxon>Eukaryota</taxon>
        <taxon>Viridiplantae</taxon>
        <taxon>Streptophyta</taxon>
        <taxon>Embryophyta</taxon>
        <taxon>Tracheophyta</taxon>
        <taxon>Lycopodiopsida</taxon>
        <taxon>Lycopodiales</taxon>
        <taxon>Lycopodiaceae</taxon>
        <taxon>Lycopodioideae</taxon>
        <taxon>Diphasiastrum</taxon>
    </lineage>
</organism>
<comment type="caution">
    <text evidence="1">The sequence shown here is derived from an EMBL/GenBank/DDBJ whole genome shotgun (WGS) entry which is preliminary data.</text>
</comment>
<evidence type="ECO:0000313" key="1">
    <source>
        <dbReference type="EMBL" id="KAJ7540757.1"/>
    </source>
</evidence>
<proteinExistence type="predicted"/>
<gene>
    <name evidence="1" type="ORF">O6H91_10G029400</name>
</gene>
<accession>A0ACC2CFI6</accession>
<dbReference type="Proteomes" id="UP001162992">
    <property type="component" value="Chromosome 10"/>
</dbReference>
<sequence>MQTWNVRGISQWYSQCQNYSDLAINSFSVNKSNELNLTWNVPKTCQNKLSAFCVKSAMFKNSNIYHNVPQLAGIGLNFVKSRHELKMSKIYENVARKVVKPKRSQI</sequence>
<dbReference type="EMBL" id="CM055101">
    <property type="protein sequence ID" value="KAJ7540757.1"/>
    <property type="molecule type" value="Genomic_DNA"/>
</dbReference>
<evidence type="ECO:0000313" key="2">
    <source>
        <dbReference type="Proteomes" id="UP001162992"/>
    </source>
</evidence>
<keyword evidence="2" id="KW-1185">Reference proteome</keyword>
<name>A0ACC2CFI6_DIPCM</name>
<reference evidence="2" key="1">
    <citation type="journal article" date="2024" name="Proc. Natl. Acad. Sci. U.S.A.">
        <title>Extraordinary preservation of gene collinearity over three hundred million years revealed in homosporous lycophytes.</title>
        <authorList>
            <person name="Li C."/>
            <person name="Wickell D."/>
            <person name="Kuo L.Y."/>
            <person name="Chen X."/>
            <person name="Nie B."/>
            <person name="Liao X."/>
            <person name="Peng D."/>
            <person name="Ji J."/>
            <person name="Jenkins J."/>
            <person name="Williams M."/>
            <person name="Shu S."/>
            <person name="Plott C."/>
            <person name="Barry K."/>
            <person name="Rajasekar S."/>
            <person name="Grimwood J."/>
            <person name="Han X."/>
            <person name="Sun S."/>
            <person name="Hou Z."/>
            <person name="He W."/>
            <person name="Dai G."/>
            <person name="Sun C."/>
            <person name="Schmutz J."/>
            <person name="Leebens-Mack J.H."/>
            <person name="Li F.W."/>
            <person name="Wang L."/>
        </authorList>
    </citation>
    <scope>NUCLEOTIDE SEQUENCE [LARGE SCALE GENOMIC DNA]</scope>
    <source>
        <strain evidence="2">cv. PW_Plant_1</strain>
    </source>
</reference>
<protein>
    <submittedName>
        <fullName evidence="1">Uncharacterized protein</fullName>
    </submittedName>
</protein>